<evidence type="ECO:0000256" key="1">
    <source>
        <dbReference type="ARBA" id="ARBA00004141"/>
    </source>
</evidence>
<evidence type="ECO:0000256" key="5">
    <source>
        <dbReference type="SAM" id="Phobius"/>
    </source>
</evidence>
<sequence length="322" mass="36933">MSHLLYHKRPFPAEVFERIFKAWNELDDMSAIQAGKQIGYFLHTLFLFTRSDWKTMMFPVSTFAAVAGPVSSVQQYFIMLLWVWTHLLQFNCANQAYSGDEDKMNKPWRPVPSGRITPRNTMILRWILFPMNLAFSYSIGRPVLYTTMFLTSAEYLYNEMECSKHPVFKNALNVAGYGGFKTGATLVASSGLWLDDVALQALTLSCSVIFTTIHAQDFPDYDGDLAEGRRTLPILYPEGARLYMAAILVAWSAALTMLWNLGPVCSVIYITAGSFIAWRFYTKRGYNKRGVRYDEKTYLLYNIWLLCAVILPVNERFHILSF</sequence>
<reference evidence="6 7" key="1">
    <citation type="submission" date="2024-01" db="EMBL/GenBank/DDBJ databases">
        <title>A draft genome for a cacao thread blight-causing isolate of Paramarasmius palmivorus.</title>
        <authorList>
            <person name="Baruah I.K."/>
            <person name="Bukari Y."/>
            <person name="Amoako-Attah I."/>
            <person name="Meinhardt L.W."/>
            <person name="Bailey B.A."/>
            <person name="Cohen S.P."/>
        </authorList>
    </citation>
    <scope>NUCLEOTIDE SEQUENCE [LARGE SCALE GENOMIC DNA]</scope>
    <source>
        <strain evidence="6 7">GH-12</strain>
    </source>
</reference>
<protein>
    <recommendedName>
        <fullName evidence="8">UbiA prenyltransferase</fullName>
    </recommendedName>
</protein>
<evidence type="ECO:0008006" key="8">
    <source>
        <dbReference type="Google" id="ProtNLM"/>
    </source>
</evidence>
<evidence type="ECO:0000256" key="2">
    <source>
        <dbReference type="ARBA" id="ARBA00022692"/>
    </source>
</evidence>
<keyword evidence="3 5" id="KW-1133">Transmembrane helix</keyword>
<dbReference type="PANTHER" id="PTHR42723:SF1">
    <property type="entry name" value="CHLOROPHYLL SYNTHASE, CHLOROPLASTIC"/>
    <property type="match status" value="1"/>
</dbReference>
<comment type="subcellular location">
    <subcellularLocation>
        <location evidence="1">Membrane</location>
        <topology evidence="1">Multi-pass membrane protein</topology>
    </subcellularLocation>
</comment>
<dbReference type="AlphaFoldDB" id="A0AAW0C2E4"/>
<evidence type="ECO:0000313" key="7">
    <source>
        <dbReference type="Proteomes" id="UP001383192"/>
    </source>
</evidence>
<gene>
    <name evidence="6" type="ORF">VNI00_013332</name>
</gene>
<evidence type="ECO:0000313" key="6">
    <source>
        <dbReference type="EMBL" id="KAK7032158.1"/>
    </source>
</evidence>
<dbReference type="PANTHER" id="PTHR42723">
    <property type="entry name" value="CHLOROPHYLL SYNTHASE"/>
    <property type="match status" value="1"/>
</dbReference>
<dbReference type="EMBL" id="JAYKXP010000067">
    <property type="protein sequence ID" value="KAK7032158.1"/>
    <property type="molecule type" value="Genomic_DNA"/>
</dbReference>
<dbReference type="InterPro" id="IPR000537">
    <property type="entry name" value="UbiA_prenyltransferase"/>
</dbReference>
<accession>A0AAW0C2E4</accession>
<keyword evidence="2 5" id="KW-0812">Transmembrane</keyword>
<organism evidence="6 7">
    <name type="scientific">Paramarasmius palmivorus</name>
    <dbReference type="NCBI Taxonomy" id="297713"/>
    <lineage>
        <taxon>Eukaryota</taxon>
        <taxon>Fungi</taxon>
        <taxon>Dikarya</taxon>
        <taxon>Basidiomycota</taxon>
        <taxon>Agaricomycotina</taxon>
        <taxon>Agaricomycetes</taxon>
        <taxon>Agaricomycetidae</taxon>
        <taxon>Agaricales</taxon>
        <taxon>Marasmiineae</taxon>
        <taxon>Marasmiaceae</taxon>
        <taxon>Paramarasmius</taxon>
    </lineage>
</organism>
<dbReference type="CDD" id="cd13965">
    <property type="entry name" value="PT_UbiA_3"/>
    <property type="match status" value="1"/>
</dbReference>
<evidence type="ECO:0000256" key="3">
    <source>
        <dbReference type="ARBA" id="ARBA00022989"/>
    </source>
</evidence>
<dbReference type="Proteomes" id="UP001383192">
    <property type="component" value="Unassembled WGS sequence"/>
</dbReference>
<feature type="transmembrane region" description="Helical" evidence="5">
    <location>
        <begin position="261"/>
        <end position="278"/>
    </location>
</feature>
<dbReference type="InterPro" id="IPR044878">
    <property type="entry name" value="UbiA_sf"/>
</dbReference>
<dbReference type="InterPro" id="IPR050475">
    <property type="entry name" value="Prenyltransferase_related"/>
</dbReference>
<keyword evidence="7" id="KW-1185">Reference proteome</keyword>
<feature type="transmembrane region" description="Helical" evidence="5">
    <location>
        <begin position="298"/>
        <end position="314"/>
    </location>
</feature>
<dbReference type="Pfam" id="PF01040">
    <property type="entry name" value="UbiA"/>
    <property type="match status" value="1"/>
</dbReference>
<dbReference type="Gene3D" id="1.10.357.140">
    <property type="entry name" value="UbiA prenyltransferase"/>
    <property type="match status" value="1"/>
</dbReference>
<evidence type="ECO:0000256" key="4">
    <source>
        <dbReference type="ARBA" id="ARBA00023136"/>
    </source>
</evidence>
<proteinExistence type="predicted"/>
<feature type="transmembrane region" description="Helical" evidence="5">
    <location>
        <begin position="60"/>
        <end position="84"/>
    </location>
</feature>
<feature type="transmembrane region" description="Helical" evidence="5">
    <location>
        <begin position="123"/>
        <end position="140"/>
    </location>
</feature>
<dbReference type="GO" id="GO:0016020">
    <property type="term" value="C:membrane"/>
    <property type="evidence" value="ECO:0007669"/>
    <property type="project" value="UniProtKB-SubCell"/>
</dbReference>
<keyword evidence="4 5" id="KW-0472">Membrane</keyword>
<name>A0AAW0C2E4_9AGAR</name>
<dbReference type="GO" id="GO:0016765">
    <property type="term" value="F:transferase activity, transferring alkyl or aryl (other than methyl) groups"/>
    <property type="evidence" value="ECO:0007669"/>
    <property type="project" value="InterPro"/>
</dbReference>
<comment type="caution">
    <text evidence="6">The sequence shown here is derived from an EMBL/GenBank/DDBJ whole genome shotgun (WGS) entry which is preliminary data.</text>
</comment>